<keyword evidence="2" id="KW-0489">Methyltransferase</keyword>
<dbReference type="EMBL" id="CP163440">
    <property type="protein sequence ID" value="XDQ66747.1"/>
    <property type="molecule type" value="Genomic_DNA"/>
</dbReference>
<evidence type="ECO:0000313" key="2">
    <source>
        <dbReference type="EMBL" id="XDQ66747.1"/>
    </source>
</evidence>
<feature type="domain" description="Methyltransferase" evidence="1">
    <location>
        <begin position="40"/>
        <end position="136"/>
    </location>
</feature>
<accession>A0AB39SF86</accession>
<reference evidence="2" key="1">
    <citation type="submission" date="2024-07" db="EMBL/GenBank/DDBJ databases">
        <authorList>
            <person name="Yu S.T."/>
        </authorList>
    </citation>
    <scope>NUCLEOTIDE SEQUENCE</scope>
    <source>
        <strain evidence="2">R35</strain>
    </source>
</reference>
<dbReference type="RefSeq" id="WP_369263728.1">
    <property type="nucleotide sequence ID" value="NZ_CP163440.1"/>
</dbReference>
<dbReference type="CDD" id="cd02440">
    <property type="entry name" value="AdoMet_MTases"/>
    <property type="match status" value="1"/>
</dbReference>
<keyword evidence="2" id="KW-0808">Transferase</keyword>
<dbReference type="SUPFAM" id="SSF53335">
    <property type="entry name" value="S-adenosyl-L-methionine-dependent methyltransferases"/>
    <property type="match status" value="1"/>
</dbReference>
<sequence length="205" mass="22511">MSIMREFLRRPRLTGAVAPSSATLAQAMTSGLDLERANVVVELGSGTGAITEAIRRRLAPGTRLIAVELNPVFAQRLADRYRDSTVEVVHGSAEDLPTLVRHPVDAVVSGLPWTVMPHERQRRILDAVTGVLSADGRFSTFAYVHAAWTPPARRFAAELSARFSTVERSRIVWPNLPPAYVHRAFTPAHTTLPTPTRTLQNRSTA</sequence>
<gene>
    <name evidence="2" type="ORF">AB5J50_41185</name>
</gene>
<dbReference type="Gene3D" id="3.40.50.150">
    <property type="entry name" value="Vaccinia Virus protein VP39"/>
    <property type="match status" value="1"/>
</dbReference>
<name>A0AB39SF86_9ACTN</name>
<dbReference type="InterPro" id="IPR041698">
    <property type="entry name" value="Methyltransf_25"/>
</dbReference>
<dbReference type="AlphaFoldDB" id="A0AB39SF86"/>
<evidence type="ECO:0000259" key="1">
    <source>
        <dbReference type="Pfam" id="PF13649"/>
    </source>
</evidence>
<organism evidence="2">
    <name type="scientific">Streptomyces sp. R35</name>
    <dbReference type="NCBI Taxonomy" id="3238630"/>
    <lineage>
        <taxon>Bacteria</taxon>
        <taxon>Bacillati</taxon>
        <taxon>Actinomycetota</taxon>
        <taxon>Actinomycetes</taxon>
        <taxon>Kitasatosporales</taxon>
        <taxon>Streptomycetaceae</taxon>
        <taxon>Streptomyces</taxon>
    </lineage>
</organism>
<dbReference type="InterPro" id="IPR029063">
    <property type="entry name" value="SAM-dependent_MTases_sf"/>
</dbReference>
<dbReference type="Pfam" id="PF13649">
    <property type="entry name" value="Methyltransf_25"/>
    <property type="match status" value="1"/>
</dbReference>
<protein>
    <submittedName>
        <fullName evidence="2">Class I SAM-dependent methyltransferase</fullName>
    </submittedName>
</protein>
<dbReference type="GO" id="GO:0032259">
    <property type="term" value="P:methylation"/>
    <property type="evidence" value="ECO:0007669"/>
    <property type="project" value="UniProtKB-KW"/>
</dbReference>
<proteinExistence type="predicted"/>
<dbReference type="GO" id="GO:0008168">
    <property type="term" value="F:methyltransferase activity"/>
    <property type="evidence" value="ECO:0007669"/>
    <property type="project" value="UniProtKB-KW"/>
</dbReference>